<keyword evidence="5" id="KW-1185">Reference proteome</keyword>
<feature type="domain" description="GGDEF" evidence="3">
    <location>
        <begin position="385"/>
        <end position="519"/>
    </location>
</feature>
<evidence type="ECO:0000259" key="2">
    <source>
        <dbReference type="PROSITE" id="PS50113"/>
    </source>
</evidence>
<evidence type="ECO:0000313" key="4">
    <source>
        <dbReference type="EMBL" id="KAA0021601.1"/>
    </source>
</evidence>
<dbReference type="InterPro" id="IPR013767">
    <property type="entry name" value="PAS_fold"/>
</dbReference>
<dbReference type="SUPFAM" id="SSF55785">
    <property type="entry name" value="PYP-like sensor domain (PAS domain)"/>
    <property type="match status" value="1"/>
</dbReference>
<evidence type="ECO:0000259" key="3">
    <source>
        <dbReference type="PROSITE" id="PS50887"/>
    </source>
</evidence>
<feature type="domain" description="PAC" evidence="2">
    <location>
        <begin position="302"/>
        <end position="354"/>
    </location>
</feature>
<dbReference type="InterPro" id="IPR035965">
    <property type="entry name" value="PAS-like_dom_sf"/>
</dbReference>
<evidence type="ECO:0000313" key="5">
    <source>
        <dbReference type="Proteomes" id="UP000322244"/>
    </source>
</evidence>
<dbReference type="InterPro" id="IPR052155">
    <property type="entry name" value="Biofilm_reg_signaling"/>
</dbReference>
<protein>
    <submittedName>
        <fullName evidence="4">Diguanylate cyclase</fullName>
    </submittedName>
</protein>
<dbReference type="SUPFAM" id="SSF55073">
    <property type="entry name" value="Nucleotide cyclase"/>
    <property type="match status" value="1"/>
</dbReference>
<name>A0A5A7SBK3_9NOCA</name>
<dbReference type="InterPro" id="IPR000160">
    <property type="entry name" value="GGDEF_dom"/>
</dbReference>
<dbReference type="InterPro" id="IPR000700">
    <property type="entry name" value="PAS-assoc_C"/>
</dbReference>
<dbReference type="Gene3D" id="3.30.70.270">
    <property type="match status" value="1"/>
</dbReference>
<organism evidence="4 5">
    <name type="scientific">Antrihabitans cavernicola</name>
    <dbReference type="NCBI Taxonomy" id="2495913"/>
    <lineage>
        <taxon>Bacteria</taxon>
        <taxon>Bacillati</taxon>
        <taxon>Actinomycetota</taxon>
        <taxon>Actinomycetes</taxon>
        <taxon>Mycobacteriales</taxon>
        <taxon>Nocardiaceae</taxon>
        <taxon>Antrihabitans</taxon>
    </lineage>
</organism>
<proteinExistence type="predicted"/>
<dbReference type="Pfam" id="PF00989">
    <property type="entry name" value="PAS"/>
    <property type="match status" value="1"/>
</dbReference>
<feature type="domain" description="PAS" evidence="1">
    <location>
        <begin position="227"/>
        <end position="297"/>
    </location>
</feature>
<dbReference type="PROSITE" id="PS50113">
    <property type="entry name" value="PAC"/>
    <property type="match status" value="1"/>
</dbReference>
<dbReference type="PANTHER" id="PTHR44757:SF2">
    <property type="entry name" value="BIOFILM ARCHITECTURE MAINTENANCE PROTEIN MBAA"/>
    <property type="match status" value="1"/>
</dbReference>
<dbReference type="EMBL" id="VLNY01000008">
    <property type="protein sequence ID" value="KAA0021601.1"/>
    <property type="molecule type" value="Genomic_DNA"/>
</dbReference>
<dbReference type="InterPro" id="IPR000014">
    <property type="entry name" value="PAS"/>
</dbReference>
<gene>
    <name evidence="4" type="ORF">FOY51_17025</name>
</gene>
<dbReference type="CDD" id="cd00130">
    <property type="entry name" value="PAS"/>
    <property type="match status" value="1"/>
</dbReference>
<dbReference type="GO" id="GO:0006355">
    <property type="term" value="P:regulation of DNA-templated transcription"/>
    <property type="evidence" value="ECO:0007669"/>
    <property type="project" value="InterPro"/>
</dbReference>
<dbReference type="InterPro" id="IPR043128">
    <property type="entry name" value="Rev_trsase/Diguanyl_cyclase"/>
</dbReference>
<sequence>MSTITESTARMGETDHNAQGVATHAMISVRNRKGERPCGGAGCCSMRSDSHESCSPGTPWRNSFAKYPMIGTLYPSGWTQGAVGAKVIASDDVARLAGAWWRAVSPTAFFPASSVVMIRTLSALLIECADAIEAESLDRRLGERIGADLIRLGLTNPDGLAHTMDVLAGLADIMPRPESTLRLNHLLGSIAKGYAVELRNRTLAHQEAIHHAMASTRQAAADALRLSDARFRVVFENAAIAILIGDSKGILLDANPTITRMFGRSVDELRGTSMVDFVQASDRADVLARVASDLAGPDGGSVRFDSRYPTRDGVSGWVSLTLTRINGAGAADSYILAVGQDVTERRQLQDELHHQSRHDPLTGIPNRLMLRERLIELIDAAGTDDRIGLCFLDLDDFKDINDRHGHSTGDRLLAEVASRLHTQVTRDGNLVARIGGDEFVVLIPSPPDDDAVVDVAASLFEALNEPLEADGRQFSISASIGMSAPRIAGTDPDALLDDADTGMYQAKARGRGQWVMHNGHNGVETFGGSVRPERVAD</sequence>
<comment type="caution">
    <text evidence="4">The sequence shown here is derived from an EMBL/GenBank/DDBJ whole genome shotgun (WGS) entry which is preliminary data.</text>
</comment>
<dbReference type="AlphaFoldDB" id="A0A5A7SBK3"/>
<dbReference type="CDD" id="cd01949">
    <property type="entry name" value="GGDEF"/>
    <property type="match status" value="1"/>
</dbReference>
<evidence type="ECO:0000259" key="1">
    <source>
        <dbReference type="PROSITE" id="PS50112"/>
    </source>
</evidence>
<dbReference type="NCBIfam" id="TIGR00229">
    <property type="entry name" value="sensory_box"/>
    <property type="match status" value="1"/>
</dbReference>
<dbReference type="SMART" id="SM00091">
    <property type="entry name" value="PAS"/>
    <property type="match status" value="1"/>
</dbReference>
<dbReference type="Pfam" id="PF00990">
    <property type="entry name" value="GGDEF"/>
    <property type="match status" value="1"/>
</dbReference>
<dbReference type="OrthoDB" id="23692at2"/>
<dbReference type="PROSITE" id="PS50112">
    <property type="entry name" value="PAS"/>
    <property type="match status" value="1"/>
</dbReference>
<dbReference type="Gene3D" id="3.30.450.20">
    <property type="entry name" value="PAS domain"/>
    <property type="match status" value="1"/>
</dbReference>
<dbReference type="PANTHER" id="PTHR44757">
    <property type="entry name" value="DIGUANYLATE CYCLASE DGCP"/>
    <property type="match status" value="1"/>
</dbReference>
<dbReference type="InterPro" id="IPR029787">
    <property type="entry name" value="Nucleotide_cyclase"/>
</dbReference>
<dbReference type="Proteomes" id="UP000322244">
    <property type="component" value="Unassembled WGS sequence"/>
</dbReference>
<accession>A0A5A7SBK3</accession>
<dbReference type="SMART" id="SM00267">
    <property type="entry name" value="GGDEF"/>
    <property type="match status" value="1"/>
</dbReference>
<dbReference type="PROSITE" id="PS50887">
    <property type="entry name" value="GGDEF"/>
    <property type="match status" value="1"/>
</dbReference>
<reference evidence="4 5" key="1">
    <citation type="submission" date="2019-07" db="EMBL/GenBank/DDBJ databases">
        <title>Rhodococcus cavernicolus sp. nov., isolated from a cave.</title>
        <authorList>
            <person name="Lee S.D."/>
        </authorList>
    </citation>
    <scope>NUCLEOTIDE SEQUENCE [LARGE SCALE GENOMIC DNA]</scope>
    <source>
        <strain evidence="4 5">C1-24</strain>
    </source>
</reference>
<dbReference type="NCBIfam" id="TIGR00254">
    <property type="entry name" value="GGDEF"/>
    <property type="match status" value="1"/>
</dbReference>